<keyword evidence="3" id="KW-1185">Reference proteome</keyword>
<evidence type="ECO:0000256" key="1">
    <source>
        <dbReference type="SAM" id="MobiDB-lite"/>
    </source>
</evidence>
<proteinExistence type="predicted"/>
<dbReference type="AlphaFoldDB" id="A0AAE1DZS6"/>
<sequence>MEEPVNRRGAWLLATGTSSQTSQVVLWVLQVHRTLITPADIHKSTEMTNWVQVMWKSQVEVLVQPDQPLISPPMPHPHTEPSLSASRSKRTSMHGNWLQPRDLRPDGTASGPWLACESGGRHDT</sequence>
<name>A0AAE1DZS6_9GAST</name>
<accession>A0AAE1DZS6</accession>
<dbReference type="Proteomes" id="UP001283361">
    <property type="component" value="Unassembled WGS sequence"/>
</dbReference>
<evidence type="ECO:0000313" key="3">
    <source>
        <dbReference type="Proteomes" id="UP001283361"/>
    </source>
</evidence>
<comment type="caution">
    <text evidence="2">The sequence shown here is derived from an EMBL/GenBank/DDBJ whole genome shotgun (WGS) entry which is preliminary data.</text>
</comment>
<evidence type="ECO:0000313" key="2">
    <source>
        <dbReference type="EMBL" id="KAK3788340.1"/>
    </source>
</evidence>
<feature type="region of interest" description="Disordered" evidence="1">
    <location>
        <begin position="67"/>
        <end position="124"/>
    </location>
</feature>
<organism evidence="2 3">
    <name type="scientific">Elysia crispata</name>
    <name type="common">lettuce slug</name>
    <dbReference type="NCBI Taxonomy" id="231223"/>
    <lineage>
        <taxon>Eukaryota</taxon>
        <taxon>Metazoa</taxon>
        <taxon>Spiralia</taxon>
        <taxon>Lophotrochozoa</taxon>
        <taxon>Mollusca</taxon>
        <taxon>Gastropoda</taxon>
        <taxon>Heterobranchia</taxon>
        <taxon>Euthyneura</taxon>
        <taxon>Panpulmonata</taxon>
        <taxon>Sacoglossa</taxon>
        <taxon>Placobranchoidea</taxon>
        <taxon>Plakobranchidae</taxon>
        <taxon>Elysia</taxon>
    </lineage>
</organism>
<dbReference type="EMBL" id="JAWDGP010001769">
    <property type="protein sequence ID" value="KAK3788340.1"/>
    <property type="molecule type" value="Genomic_DNA"/>
</dbReference>
<reference evidence="2" key="1">
    <citation type="journal article" date="2023" name="G3 (Bethesda)">
        <title>A reference genome for the long-term kleptoplast-retaining sea slug Elysia crispata morphotype clarki.</title>
        <authorList>
            <person name="Eastman K.E."/>
            <person name="Pendleton A.L."/>
            <person name="Shaikh M.A."/>
            <person name="Suttiyut T."/>
            <person name="Ogas R."/>
            <person name="Tomko P."/>
            <person name="Gavelis G."/>
            <person name="Widhalm J.R."/>
            <person name="Wisecaver J.H."/>
        </authorList>
    </citation>
    <scope>NUCLEOTIDE SEQUENCE</scope>
    <source>
        <strain evidence="2">ECLA1</strain>
    </source>
</reference>
<protein>
    <submittedName>
        <fullName evidence="2">Uncharacterized protein</fullName>
    </submittedName>
</protein>
<gene>
    <name evidence="2" type="ORF">RRG08_025069</name>
</gene>